<dbReference type="PROSITE" id="PS51257">
    <property type="entry name" value="PROKAR_LIPOPROTEIN"/>
    <property type="match status" value="1"/>
</dbReference>
<evidence type="ECO:0008006" key="4">
    <source>
        <dbReference type="Google" id="ProtNLM"/>
    </source>
</evidence>
<dbReference type="EMBL" id="CAKOGL010000028">
    <property type="protein sequence ID" value="CAH2105500.1"/>
    <property type="molecule type" value="Genomic_DNA"/>
</dbReference>
<organism evidence="2 3">
    <name type="scientific">Euphydryas editha</name>
    <name type="common">Edith's checkerspot</name>
    <dbReference type="NCBI Taxonomy" id="104508"/>
    <lineage>
        <taxon>Eukaryota</taxon>
        <taxon>Metazoa</taxon>
        <taxon>Ecdysozoa</taxon>
        <taxon>Arthropoda</taxon>
        <taxon>Hexapoda</taxon>
        <taxon>Insecta</taxon>
        <taxon>Pterygota</taxon>
        <taxon>Neoptera</taxon>
        <taxon>Endopterygota</taxon>
        <taxon>Lepidoptera</taxon>
        <taxon>Glossata</taxon>
        <taxon>Ditrysia</taxon>
        <taxon>Papilionoidea</taxon>
        <taxon>Nymphalidae</taxon>
        <taxon>Nymphalinae</taxon>
        <taxon>Euphydryas</taxon>
    </lineage>
</organism>
<keyword evidence="1" id="KW-0732">Signal</keyword>
<proteinExistence type="predicted"/>
<reference evidence="2" key="1">
    <citation type="submission" date="2022-03" db="EMBL/GenBank/DDBJ databases">
        <authorList>
            <person name="Tunstrom K."/>
        </authorList>
    </citation>
    <scope>NUCLEOTIDE SEQUENCE</scope>
</reference>
<dbReference type="Proteomes" id="UP001153954">
    <property type="component" value="Unassembled WGS sequence"/>
</dbReference>
<evidence type="ECO:0000313" key="3">
    <source>
        <dbReference type="Proteomes" id="UP001153954"/>
    </source>
</evidence>
<feature type="signal peptide" evidence="1">
    <location>
        <begin position="1"/>
        <end position="21"/>
    </location>
</feature>
<feature type="chain" id="PRO_5043930877" description="Lipoprotein" evidence="1">
    <location>
        <begin position="22"/>
        <end position="236"/>
    </location>
</feature>
<name>A0AAU9V0P5_EUPED</name>
<evidence type="ECO:0000313" key="2">
    <source>
        <dbReference type="EMBL" id="CAH2105500.1"/>
    </source>
</evidence>
<comment type="caution">
    <text evidence="2">The sequence shown here is derived from an EMBL/GenBank/DDBJ whole genome shotgun (WGS) entry which is preliminary data.</text>
</comment>
<keyword evidence="3" id="KW-1185">Reference proteome</keyword>
<sequence>MRNSLLFTLVLLAGCQKHARNQRDLSDVWNKIKSKIANTWEAFKKLADKTKQRLQNYLQRMIKKIKIIGTNFENKIDYLKKDFRKIIENAISTGKNVKICLEDDKEVIEKLLTKILLNVTTCISSNINSLTKINISHDSFDFDDSSFLRSIEDKMTASLKTCENNDSQCLGTFQEQILNDLDIATWNVSQKALTVRNTFDDALETIMNCVTEGLTKATTSIVNESLQIILCVKNKQ</sequence>
<evidence type="ECO:0000256" key="1">
    <source>
        <dbReference type="SAM" id="SignalP"/>
    </source>
</evidence>
<gene>
    <name evidence="2" type="ORF">EEDITHA_LOCUS19751</name>
</gene>
<dbReference type="AlphaFoldDB" id="A0AAU9V0P5"/>
<protein>
    <recommendedName>
        <fullName evidence="4">Lipoprotein</fullName>
    </recommendedName>
</protein>
<accession>A0AAU9V0P5</accession>